<evidence type="ECO:0000256" key="6">
    <source>
        <dbReference type="ARBA" id="ARBA00022679"/>
    </source>
</evidence>
<keyword evidence="5" id="KW-0597">Phosphoprotein</keyword>
<dbReference type="InterPro" id="IPR003660">
    <property type="entry name" value="HAMP_dom"/>
</dbReference>
<dbReference type="InterPro" id="IPR003661">
    <property type="entry name" value="HisK_dim/P_dom"/>
</dbReference>
<keyword evidence="6" id="KW-0808">Transferase</keyword>
<proteinExistence type="predicted"/>
<dbReference type="GO" id="GO:0005886">
    <property type="term" value="C:plasma membrane"/>
    <property type="evidence" value="ECO:0007669"/>
    <property type="project" value="UniProtKB-SubCell"/>
</dbReference>
<dbReference type="EC" id="2.7.13.3" evidence="3"/>
<evidence type="ECO:0000256" key="10">
    <source>
        <dbReference type="ARBA" id="ARBA00023012"/>
    </source>
</evidence>
<dbReference type="InterPro" id="IPR004358">
    <property type="entry name" value="Sig_transdc_His_kin-like_C"/>
</dbReference>
<keyword evidence="10" id="KW-0902">Two-component regulatory system</keyword>
<dbReference type="PROSITE" id="PS50109">
    <property type="entry name" value="HIS_KIN"/>
    <property type="match status" value="1"/>
</dbReference>
<evidence type="ECO:0000256" key="5">
    <source>
        <dbReference type="ARBA" id="ARBA00022553"/>
    </source>
</evidence>
<dbReference type="SMART" id="SM00388">
    <property type="entry name" value="HisKA"/>
    <property type="match status" value="1"/>
</dbReference>
<dbReference type="Pfam" id="PF02518">
    <property type="entry name" value="HATPase_c"/>
    <property type="match status" value="1"/>
</dbReference>
<evidence type="ECO:0000313" key="14">
    <source>
        <dbReference type="EMBL" id="MBC5733300.1"/>
    </source>
</evidence>
<dbReference type="AlphaFoldDB" id="A0A8J6JEH5"/>
<evidence type="ECO:0000256" key="8">
    <source>
        <dbReference type="ARBA" id="ARBA00022777"/>
    </source>
</evidence>
<dbReference type="InterPro" id="IPR050980">
    <property type="entry name" value="2C_sensor_his_kinase"/>
</dbReference>
<dbReference type="EMBL" id="JACOPP010000005">
    <property type="protein sequence ID" value="MBC5733300.1"/>
    <property type="molecule type" value="Genomic_DNA"/>
</dbReference>
<name>A0A8J6JEH5_9FIRM</name>
<dbReference type="Pfam" id="PF00512">
    <property type="entry name" value="HisKA"/>
    <property type="match status" value="1"/>
</dbReference>
<dbReference type="Pfam" id="PF00672">
    <property type="entry name" value="HAMP"/>
    <property type="match status" value="1"/>
</dbReference>
<dbReference type="PANTHER" id="PTHR44936:SF10">
    <property type="entry name" value="SENSOR PROTEIN RSTB"/>
    <property type="match status" value="1"/>
</dbReference>
<dbReference type="GO" id="GO:0000155">
    <property type="term" value="F:phosphorelay sensor kinase activity"/>
    <property type="evidence" value="ECO:0007669"/>
    <property type="project" value="InterPro"/>
</dbReference>
<reference evidence="14" key="1">
    <citation type="submission" date="2020-08" db="EMBL/GenBank/DDBJ databases">
        <title>Genome public.</title>
        <authorList>
            <person name="Liu C."/>
            <person name="Sun Q."/>
        </authorList>
    </citation>
    <scope>NUCLEOTIDE SEQUENCE</scope>
    <source>
        <strain evidence="14">NSJ-51</strain>
    </source>
</reference>
<sequence>MERLKGMGLKRALFWITLWCLSGAAAACAALILGLGALQQAAAPSGVVLQMGEQPAVLQLPEVSRDRAALANLLGVLQIILPAVVLAGSLLLAGGLFYRWKLKKPLERLQAGTERIMAGDLDFALHTASADELGRLCSAFEAMRRALLESNRRLWRQAEDRQRLNAAFAHDLRNPVTVLKGCARLLEQGLEQGSLTAESAKPAVALMGQYARRVEGYVEAMTRAQRLEDLTCAPAPVEAACFAAALQHALTLLAQGAGKALSFTAAPLPAVLTLDRALFQEAAENLCANALRYARRAVRVSLTLENGLLALTVADDGPGFPPPVLERAGAPFLRGTEGCDGHFGMGLYLCRMLCEKHGGALTLENAGGGAVAQACFQISAS</sequence>
<dbReference type="PANTHER" id="PTHR44936">
    <property type="entry name" value="SENSOR PROTEIN CREC"/>
    <property type="match status" value="1"/>
</dbReference>
<dbReference type="Gene3D" id="3.30.565.10">
    <property type="entry name" value="Histidine kinase-like ATPase, C-terminal domain"/>
    <property type="match status" value="1"/>
</dbReference>
<comment type="catalytic activity">
    <reaction evidence="1">
        <text>ATP + protein L-histidine = ADP + protein N-phospho-L-histidine.</text>
        <dbReference type="EC" id="2.7.13.3"/>
    </reaction>
</comment>
<keyword evidence="11" id="KW-0472">Membrane</keyword>
<dbReference type="SMART" id="SM00304">
    <property type="entry name" value="HAMP"/>
    <property type="match status" value="1"/>
</dbReference>
<dbReference type="InterPro" id="IPR036097">
    <property type="entry name" value="HisK_dim/P_sf"/>
</dbReference>
<keyword evidence="15" id="KW-1185">Reference proteome</keyword>
<accession>A0A8J6JEH5</accession>
<evidence type="ECO:0000256" key="4">
    <source>
        <dbReference type="ARBA" id="ARBA00022475"/>
    </source>
</evidence>
<keyword evidence="9" id="KW-0067">ATP-binding</keyword>
<dbReference type="PROSITE" id="PS51257">
    <property type="entry name" value="PROKAR_LIPOPROTEIN"/>
    <property type="match status" value="1"/>
</dbReference>
<dbReference type="SUPFAM" id="SSF158472">
    <property type="entry name" value="HAMP domain-like"/>
    <property type="match status" value="1"/>
</dbReference>
<evidence type="ECO:0000256" key="9">
    <source>
        <dbReference type="ARBA" id="ARBA00022840"/>
    </source>
</evidence>
<dbReference type="CDD" id="cd06225">
    <property type="entry name" value="HAMP"/>
    <property type="match status" value="1"/>
</dbReference>
<feature type="domain" description="HAMP" evidence="13">
    <location>
        <begin position="100"/>
        <end position="152"/>
    </location>
</feature>
<dbReference type="GO" id="GO:0005524">
    <property type="term" value="F:ATP binding"/>
    <property type="evidence" value="ECO:0007669"/>
    <property type="project" value="UniProtKB-KW"/>
</dbReference>
<dbReference type="SMART" id="SM00387">
    <property type="entry name" value="HATPase_c"/>
    <property type="match status" value="1"/>
</dbReference>
<keyword evidence="7" id="KW-0547">Nucleotide-binding</keyword>
<dbReference type="Gene3D" id="6.10.340.10">
    <property type="match status" value="1"/>
</dbReference>
<feature type="transmembrane region" description="Helical" evidence="11">
    <location>
        <begin position="12"/>
        <end position="38"/>
    </location>
</feature>
<gene>
    <name evidence="14" type="ORF">H8S57_06125</name>
</gene>
<evidence type="ECO:0000313" key="15">
    <source>
        <dbReference type="Proteomes" id="UP000661435"/>
    </source>
</evidence>
<feature type="domain" description="Histidine kinase" evidence="12">
    <location>
        <begin position="167"/>
        <end position="380"/>
    </location>
</feature>
<dbReference type="SUPFAM" id="SSF47384">
    <property type="entry name" value="Homodimeric domain of signal transducing histidine kinase"/>
    <property type="match status" value="1"/>
</dbReference>
<evidence type="ECO:0000259" key="13">
    <source>
        <dbReference type="PROSITE" id="PS50885"/>
    </source>
</evidence>
<keyword evidence="8 14" id="KW-0418">Kinase</keyword>
<evidence type="ECO:0000256" key="11">
    <source>
        <dbReference type="SAM" id="Phobius"/>
    </source>
</evidence>
<evidence type="ECO:0000256" key="7">
    <source>
        <dbReference type="ARBA" id="ARBA00022741"/>
    </source>
</evidence>
<evidence type="ECO:0000259" key="12">
    <source>
        <dbReference type="PROSITE" id="PS50109"/>
    </source>
</evidence>
<dbReference type="CDD" id="cd00082">
    <property type="entry name" value="HisKA"/>
    <property type="match status" value="1"/>
</dbReference>
<dbReference type="InterPro" id="IPR003594">
    <property type="entry name" value="HATPase_dom"/>
</dbReference>
<dbReference type="InterPro" id="IPR005467">
    <property type="entry name" value="His_kinase_dom"/>
</dbReference>
<dbReference type="SUPFAM" id="SSF55874">
    <property type="entry name" value="ATPase domain of HSP90 chaperone/DNA topoisomerase II/histidine kinase"/>
    <property type="match status" value="1"/>
</dbReference>
<feature type="transmembrane region" description="Helical" evidence="11">
    <location>
        <begin position="73"/>
        <end position="98"/>
    </location>
</feature>
<dbReference type="PRINTS" id="PR00344">
    <property type="entry name" value="BCTRLSENSOR"/>
</dbReference>
<keyword evidence="11" id="KW-0812">Transmembrane</keyword>
<keyword evidence="4" id="KW-1003">Cell membrane</keyword>
<dbReference type="Gene3D" id="1.10.287.130">
    <property type="match status" value="1"/>
</dbReference>
<dbReference type="PROSITE" id="PS50885">
    <property type="entry name" value="HAMP"/>
    <property type="match status" value="1"/>
</dbReference>
<evidence type="ECO:0000256" key="1">
    <source>
        <dbReference type="ARBA" id="ARBA00000085"/>
    </source>
</evidence>
<evidence type="ECO:0000256" key="3">
    <source>
        <dbReference type="ARBA" id="ARBA00012438"/>
    </source>
</evidence>
<protein>
    <recommendedName>
        <fullName evidence="3">histidine kinase</fullName>
        <ecNumber evidence="3">2.7.13.3</ecNumber>
    </recommendedName>
</protein>
<evidence type="ECO:0000256" key="2">
    <source>
        <dbReference type="ARBA" id="ARBA00004651"/>
    </source>
</evidence>
<dbReference type="Proteomes" id="UP000661435">
    <property type="component" value="Unassembled WGS sequence"/>
</dbReference>
<comment type="caution">
    <text evidence="14">The sequence shown here is derived from an EMBL/GenBank/DDBJ whole genome shotgun (WGS) entry which is preliminary data.</text>
</comment>
<dbReference type="RefSeq" id="WP_186907186.1">
    <property type="nucleotide sequence ID" value="NZ_JACOPP010000005.1"/>
</dbReference>
<organism evidence="14 15">
    <name type="scientific">Lawsonibacter hominis</name>
    <dbReference type="NCBI Taxonomy" id="2763053"/>
    <lineage>
        <taxon>Bacteria</taxon>
        <taxon>Bacillati</taxon>
        <taxon>Bacillota</taxon>
        <taxon>Clostridia</taxon>
        <taxon>Eubacteriales</taxon>
        <taxon>Oscillospiraceae</taxon>
        <taxon>Lawsonibacter</taxon>
    </lineage>
</organism>
<dbReference type="InterPro" id="IPR036890">
    <property type="entry name" value="HATPase_C_sf"/>
</dbReference>
<comment type="subcellular location">
    <subcellularLocation>
        <location evidence="2">Cell membrane</location>
        <topology evidence="2">Multi-pass membrane protein</topology>
    </subcellularLocation>
</comment>
<keyword evidence="11" id="KW-1133">Transmembrane helix</keyword>